<keyword evidence="1" id="KW-1133">Transmembrane helix</keyword>
<feature type="transmembrane region" description="Helical" evidence="1">
    <location>
        <begin position="17"/>
        <end position="39"/>
    </location>
</feature>
<name>A0AAN8RJ74_9PEZI</name>
<gene>
    <name evidence="2" type="ORF">TWF718_007593</name>
</gene>
<reference evidence="2 3" key="1">
    <citation type="submission" date="2019-10" db="EMBL/GenBank/DDBJ databases">
        <authorList>
            <person name="Palmer J.M."/>
        </authorList>
    </citation>
    <scope>NUCLEOTIDE SEQUENCE [LARGE SCALE GENOMIC DNA]</scope>
    <source>
        <strain evidence="2 3">TWF718</strain>
    </source>
</reference>
<proteinExistence type="predicted"/>
<dbReference type="PANTHER" id="PTHR42085:SF1">
    <property type="entry name" value="F-BOX DOMAIN-CONTAINING PROTEIN"/>
    <property type="match status" value="1"/>
</dbReference>
<keyword evidence="1" id="KW-0812">Transmembrane</keyword>
<sequence length="467" mass="53768">MGIIYTLRARRFLDPKFVFTGYLIGSIIIYSACICDLVLQCLCRIKMSSSSSSKISNIRSRFKLRKSSRSSSPPSSISTPFSVSQTTSAKPIVVNFDAINPQHGSPLFLLPGELRNQIWEYALTPYNDFSRPYPSSTPYCRPDYYAPLTSAVSLLRTCKAIYKESWYLPWIKADLCFYLTSTDRRPPRVETVERVEAILNDLHSRGIDTSTNHVRVFAQAYQLEDRTSFPRILRMDHFRPREVVVTIRHTDFWYWERDAPLRLGGQWVSRCEFPESVKVFKLEFESLERKKEQVDDIAEQAAAYWEFKREDGARLSAIIEKPAGDGNGAGEAKGEMEVMRWTGSSNLRGLRWLRDETEHGKLNYYVKTVIWRVRNEGQGDIPTPDNGYGDNYNGYGDKYSGYYFGLRGIAASHAQALHSSVDTTTDEELDYVGRHEDGSVEELRRKIAEWRREKPTLASRVYRTHDQ</sequence>
<dbReference type="InterPro" id="IPR038883">
    <property type="entry name" value="AN11006-like"/>
</dbReference>
<evidence type="ECO:0000313" key="2">
    <source>
        <dbReference type="EMBL" id="KAK6345684.1"/>
    </source>
</evidence>
<dbReference type="PANTHER" id="PTHR42085">
    <property type="entry name" value="F-BOX DOMAIN-CONTAINING PROTEIN"/>
    <property type="match status" value="1"/>
</dbReference>
<accession>A0AAN8RJ74</accession>
<evidence type="ECO:0008006" key="4">
    <source>
        <dbReference type="Google" id="ProtNLM"/>
    </source>
</evidence>
<evidence type="ECO:0000313" key="3">
    <source>
        <dbReference type="Proteomes" id="UP001313282"/>
    </source>
</evidence>
<dbReference type="AlphaFoldDB" id="A0AAN8RJ74"/>
<evidence type="ECO:0000256" key="1">
    <source>
        <dbReference type="SAM" id="Phobius"/>
    </source>
</evidence>
<dbReference type="EMBL" id="JAVHNR010000004">
    <property type="protein sequence ID" value="KAK6345684.1"/>
    <property type="molecule type" value="Genomic_DNA"/>
</dbReference>
<organism evidence="2 3">
    <name type="scientific">Orbilia javanica</name>
    <dbReference type="NCBI Taxonomy" id="47235"/>
    <lineage>
        <taxon>Eukaryota</taxon>
        <taxon>Fungi</taxon>
        <taxon>Dikarya</taxon>
        <taxon>Ascomycota</taxon>
        <taxon>Pezizomycotina</taxon>
        <taxon>Orbiliomycetes</taxon>
        <taxon>Orbiliales</taxon>
        <taxon>Orbiliaceae</taxon>
        <taxon>Orbilia</taxon>
    </lineage>
</organism>
<dbReference type="Proteomes" id="UP001313282">
    <property type="component" value="Unassembled WGS sequence"/>
</dbReference>
<keyword evidence="3" id="KW-1185">Reference proteome</keyword>
<protein>
    <recommendedName>
        <fullName evidence="4">F-box domain-containing protein</fullName>
    </recommendedName>
</protein>
<comment type="caution">
    <text evidence="2">The sequence shown here is derived from an EMBL/GenBank/DDBJ whole genome shotgun (WGS) entry which is preliminary data.</text>
</comment>
<keyword evidence="1" id="KW-0472">Membrane</keyword>